<evidence type="ECO:0000313" key="2">
    <source>
        <dbReference type="Proteomes" id="UP000190787"/>
    </source>
</evidence>
<name>A0ABX3MYK7_9RHOB</name>
<accession>A0ABX3MYK7</accession>
<comment type="caution">
    <text evidence="1">The sequence shown here is derived from an EMBL/GenBank/DDBJ whole genome shotgun (WGS) entry which is preliminary data.</text>
</comment>
<evidence type="ECO:0000313" key="1">
    <source>
        <dbReference type="EMBL" id="OOY24436.1"/>
    </source>
</evidence>
<proteinExistence type="predicted"/>
<keyword evidence="2" id="KW-1185">Reference proteome</keyword>
<dbReference type="Proteomes" id="UP000190787">
    <property type="component" value="Unassembled WGS sequence"/>
</dbReference>
<reference evidence="1 2" key="1">
    <citation type="submission" date="2016-11" db="EMBL/GenBank/DDBJ databases">
        <title>A multilocus sequence analysis scheme for characterization of bacteria in the genus Thioclava.</title>
        <authorList>
            <person name="Liu Y."/>
            <person name="Shao Z."/>
        </authorList>
    </citation>
    <scope>NUCLEOTIDE SEQUENCE [LARGE SCALE GENOMIC DNA]</scope>
    <source>
        <strain evidence="1 2">TAW-CT134</strain>
    </source>
</reference>
<dbReference type="EMBL" id="MPZV01000002">
    <property type="protein sequence ID" value="OOY24436.1"/>
    <property type="molecule type" value="Genomic_DNA"/>
</dbReference>
<organism evidence="1 2">
    <name type="scientific">Thioclava sediminum</name>
    <dbReference type="NCBI Taxonomy" id="1915319"/>
    <lineage>
        <taxon>Bacteria</taxon>
        <taxon>Pseudomonadati</taxon>
        <taxon>Pseudomonadota</taxon>
        <taxon>Alphaproteobacteria</taxon>
        <taxon>Rhodobacterales</taxon>
        <taxon>Paracoccaceae</taxon>
        <taxon>Thioclava</taxon>
    </lineage>
</organism>
<sequence length="202" mass="22575">MKQSQFITLMSQSLRREEKTIRTIVRFLREAGLFTTGARGVNAPDLTSLDAVRVIIAVVASTSPGKAVRDVQYFGKLKPDLRATDAHLDLPDCLNADETLEEALVKCFEDALPYSAIALGRLTLSEQGDAVLRIGDRDQAYHQREQWEAVSSLPIKSEEWKAAIRDWEGMNRIGGDPVPRSAHINLETIHQIGFEMIGWEVD</sequence>
<protein>
    <submittedName>
        <fullName evidence="1">Uncharacterized protein</fullName>
    </submittedName>
</protein>
<gene>
    <name evidence="1" type="ORF">BMI91_10365</name>
</gene>